<organism evidence="2 3">
    <name type="scientific">Streptacidiphilus cavernicola</name>
    <dbReference type="NCBI Taxonomy" id="3342716"/>
    <lineage>
        <taxon>Bacteria</taxon>
        <taxon>Bacillati</taxon>
        <taxon>Actinomycetota</taxon>
        <taxon>Actinomycetes</taxon>
        <taxon>Kitasatosporales</taxon>
        <taxon>Streptomycetaceae</taxon>
        <taxon>Streptacidiphilus</taxon>
    </lineage>
</organism>
<evidence type="ECO:0008006" key="4">
    <source>
        <dbReference type="Google" id="ProtNLM"/>
    </source>
</evidence>
<feature type="transmembrane region" description="Helical" evidence="1">
    <location>
        <begin position="20"/>
        <end position="38"/>
    </location>
</feature>
<feature type="transmembrane region" description="Helical" evidence="1">
    <location>
        <begin position="50"/>
        <end position="76"/>
    </location>
</feature>
<reference evidence="2 3" key="1">
    <citation type="submission" date="2024-09" db="EMBL/GenBank/DDBJ databases">
        <authorList>
            <person name="Lee S.D."/>
        </authorList>
    </citation>
    <scope>NUCLEOTIDE SEQUENCE [LARGE SCALE GENOMIC DNA]</scope>
    <source>
        <strain evidence="2 3">N1-5</strain>
    </source>
</reference>
<keyword evidence="1" id="KW-0812">Transmembrane</keyword>
<dbReference type="EMBL" id="JBHEZZ010000005">
    <property type="protein sequence ID" value="MFC1402213.1"/>
    <property type="molecule type" value="Genomic_DNA"/>
</dbReference>
<sequence>MTGFQMGLSRRARTEKLRRLAWQSGVVGGVALWGYFAFSPLGLAGLRGWGVVAVCAAAAVVNAVVSLNRCLAVVWVEDEGMEMRSLFTHQYIRWDGVSDIAVERRGVDLSCVLRVYRIRGYPVTVPGWIAAEVDGLAEADLRDRAAVLRQQWHRVVRPVEKGAP</sequence>
<comment type="caution">
    <text evidence="2">The sequence shown here is derived from an EMBL/GenBank/DDBJ whole genome shotgun (WGS) entry which is preliminary data.</text>
</comment>
<evidence type="ECO:0000313" key="2">
    <source>
        <dbReference type="EMBL" id="MFC1402213.1"/>
    </source>
</evidence>
<name>A0ABV6ULB1_9ACTN</name>
<keyword evidence="1" id="KW-0472">Membrane</keyword>
<evidence type="ECO:0000313" key="3">
    <source>
        <dbReference type="Proteomes" id="UP001592528"/>
    </source>
</evidence>
<dbReference type="RefSeq" id="WP_157623676.1">
    <property type="nucleotide sequence ID" value="NZ_JBHEZZ010000005.1"/>
</dbReference>
<protein>
    <recommendedName>
        <fullName evidence="4">PH domain-containing protein</fullName>
    </recommendedName>
</protein>
<dbReference type="Proteomes" id="UP001592528">
    <property type="component" value="Unassembled WGS sequence"/>
</dbReference>
<keyword evidence="1" id="KW-1133">Transmembrane helix</keyword>
<keyword evidence="3" id="KW-1185">Reference proteome</keyword>
<accession>A0ABV6ULB1</accession>
<evidence type="ECO:0000256" key="1">
    <source>
        <dbReference type="SAM" id="Phobius"/>
    </source>
</evidence>
<gene>
    <name evidence="2" type="ORF">ACEZDJ_13035</name>
</gene>
<proteinExistence type="predicted"/>